<dbReference type="EMBL" id="CAEMXZ010000043">
    <property type="protein sequence ID" value="CAB4323414.1"/>
    <property type="molecule type" value="Genomic_DNA"/>
</dbReference>
<reference evidence="2" key="1">
    <citation type="submission" date="2020-05" db="EMBL/GenBank/DDBJ databases">
        <authorList>
            <person name="Chiriac C."/>
            <person name="Salcher M."/>
            <person name="Ghai R."/>
            <person name="Kavagutti S V."/>
        </authorList>
    </citation>
    <scope>NUCLEOTIDE SEQUENCE</scope>
</reference>
<accession>A0A6J5YB47</accession>
<proteinExistence type="predicted"/>
<sequence>MFTAVAAALGAVQSLSPIALEARASNVYARPNSSPVISQNTHEPLASGSEQFSDGSSTARTATEVTGEPVTERRIRIDAVGVRTPPVTRSIEGTSGAADGVTATEGMLGTPAPTRFEATTCTDCATSLSTPVIVQRSAAGGTTEHRLEGSLSTLAT</sequence>
<protein>
    <submittedName>
        <fullName evidence="2">Unannotated protein</fullName>
    </submittedName>
</protein>
<feature type="compositionally biased region" description="Polar residues" evidence="1">
    <location>
        <begin position="33"/>
        <end position="64"/>
    </location>
</feature>
<gene>
    <name evidence="2" type="ORF">UFOPK1392_01169</name>
</gene>
<organism evidence="2">
    <name type="scientific">freshwater metagenome</name>
    <dbReference type="NCBI Taxonomy" id="449393"/>
    <lineage>
        <taxon>unclassified sequences</taxon>
        <taxon>metagenomes</taxon>
        <taxon>ecological metagenomes</taxon>
    </lineage>
</organism>
<name>A0A6J5YB47_9ZZZZ</name>
<dbReference type="AlphaFoldDB" id="A0A6J5YB47"/>
<evidence type="ECO:0000256" key="1">
    <source>
        <dbReference type="SAM" id="MobiDB-lite"/>
    </source>
</evidence>
<feature type="region of interest" description="Disordered" evidence="1">
    <location>
        <begin position="33"/>
        <end position="73"/>
    </location>
</feature>
<evidence type="ECO:0000313" key="2">
    <source>
        <dbReference type="EMBL" id="CAB4323414.1"/>
    </source>
</evidence>